<accession>A0A2G9U499</accession>
<keyword evidence="1" id="KW-0808">Transferase</keyword>
<sequence length="288" mass="33253">VQNSMRLYRGQRIAASFLHREQAQKQYLTVDRSLWYEPKLLDLGAGDGGITKKLSAFYSNVYVTEMSQARASGSLDLTEWWSHMLTFPQGYGSPAIMRLFKVMQWRLRNEGFHIEDVEKWSSSPRRYDMISALNLLDRHYNPRKLLRDLHSLALRSNCCVLLAVVLPIHQYVEFHPSRKTTEADVRLAVEGSTIEEQASYLVEREFSPAGFKLMRWTKLPYLCEGDYYKESSEQMNWRNPPMAVHHKNLNSNRIGFSSSNVYFPQSAKANCASVAAYWQRIEAPTALA</sequence>
<dbReference type="EMBL" id="KZ349378">
    <property type="protein sequence ID" value="PIO65014.1"/>
    <property type="molecule type" value="Genomic_DNA"/>
</dbReference>
<gene>
    <name evidence="1" type="ORF">TELCIR_13335</name>
</gene>
<dbReference type="GO" id="GO:0106370">
    <property type="term" value="F:protein-L-histidine N-pros-methyltransferase activity"/>
    <property type="evidence" value="ECO:0007669"/>
    <property type="project" value="InterPro"/>
</dbReference>
<feature type="non-terminal residue" evidence="1">
    <location>
        <position position="1"/>
    </location>
</feature>
<reference evidence="1 2" key="1">
    <citation type="submission" date="2015-09" db="EMBL/GenBank/DDBJ databases">
        <title>Draft genome of the parasitic nematode Teladorsagia circumcincta isolate WARC Sus (inbred).</title>
        <authorList>
            <person name="Mitreva M."/>
        </authorList>
    </citation>
    <scope>NUCLEOTIDE SEQUENCE [LARGE SCALE GENOMIC DNA]</scope>
    <source>
        <strain evidence="1 2">S</strain>
    </source>
</reference>
<protein>
    <submittedName>
        <fullName evidence="1">DREV methyltransferase</fullName>
    </submittedName>
</protein>
<dbReference type="InterPro" id="IPR029063">
    <property type="entry name" value="SAM-dependent_MTases_sf"/>
</dbReference>
<organism evidence="1 2">
    <name type="scientific">Teladorsagia circumcincta</name>
    <name type="common">Brown stomach worm</name>
    <name type="synonym">Ostertagia circumcincta</name>
    <dbReference type="NCBI Taxonomy" id="45464"/>
    <lineage>
        <taxon>Eukaryota</taxon>
        <taxon>Metazoa</taxon>
        <taxon>Ecdysozoa</taxon>
        <taxon>Nematoda</taxon>
        <taxon>Chromadorea</taxon>
        <taxon>Rhabditida</taxon>
        <taxon>Rhabditina</taxon>
        <taxon>Rhabditomorpha</taxon>
        <taxon>Strongyloidea</taxon>
        <taxon>Trichostrongylidae</taxon>
        <taxon>Teladorsagia</taxon>
    </lineage>
</organism>
<name>A0A2G9U499_TELCI</name>
<proteinExistence type="predicted"/>
<evidence type="ECO:0000313" key="2">
    <source>
        <dbReference type="Proteomes" id="UP000230423"/>
    </source>
</evidence>
<dbReference type="InterPro" id="IPR007884">
    <property type="entry name" value="METL9"/>
</dbReference>
<keyword evidence="2" id="KW-1185">Reference proteome</keyword>
<keyword evidence="1" id="KW-0489">Methyltransferase</keyword>
<dbReference type="PANTHER" id="PTHR12890">
    <property type="entry name" value="DREV PROTEIN"/>
    <property type="match status" value="1"/>
</dbReference>
<dbReference type="PANTHER" id="PTHR12890:SF0">
    <property type="entry name" value="PROTEIN-L-HISTIDINE N-PROS-METHYLTRANSFERASE"/>
    <property type="match status" value="1"/>
</dbReference>
<dbReference type="SUPFAM" id="SSF53335">
    <property type="entry name" value="S-adenosyl-L-methionine-dependent methyltransferases"/>
    <property type="match status" value="1"/>
</dbReference>
<dbReference type="OrthoDB" id="199041at2759"/>
<dbReference type="Proteomes" id="UP000230423">
    <property type="component" value="Unassembled WGS sequence"/>
</dbReference>
<dbReference type="GO" id="GO:0032259">
    <property type="term" value="P:methylation"/>
    <property type="evidence" value="ECO:0007669"/>
    <property type="project" value="UniProtKB-KW"/>
</dbReference>
<evidence type="ECO:0000313" key="1">
    <source>
        <dbReference type="EMBL" id="PIO65014.1"/>
    </source>
</evidence>
<dbReference type="Pfam" id="PF05219">
    <property type="entry name" value="DREV"/>
    <property type="match status" value="2"/>
</dbReference>
<dbReference type="Gene3D" id="3.40.50.150">
    <property type="entry name" value="Vaccinia Virus protein VP39"/>
    <property type="match status" value="1"/>
</dbReference>
<dbReference type="AlphaFoldDB" id="A0A2G9U499"/>